<accession>A0A6P8HHW3</accession>
<dbReference type="GeneID" id="116292752"/>
<dbReference type="RefSeq" id="XP_031555964.1">
    <property type="nucleotide sequence ID" value="XM_031700104.1"/>
</dbReference>
<dbReference type="InParanoid" id="A0A6P8HHW3"/>
<evidence type="ECO:0000313" key="8">
    <source>
        <dbReference type="Proteomes" id="UP000515163"/>
    </source>
</evidence>
<organism evidence="8 9">
    <name type="scientific">Actinia tenebrosa</name>
    <name type="common">Australian red waratah sea anemone</name>
    <dbReference type="NCBI Taxonomy" id="6105"/>
    <lineage>
        <taxon>Eukaryota</taxon>
        <taxon>Metazoa</taxon>
        <taxon>Cnidaria</taxon>
        <taxon>Anthozoa</taxon>
        <taxon>Hexacorallia</taxon>
        <taxon>Actiniaria</taxon>
        <taxon>Actiniidae</taxon>
        <taxon>Actinia</taxon>
    </lineage>
</organism>
<keyword evidence="5" id="KW-0472">Membrane</keyword>
<dbReference type="OrthoDB" id="5970923at2759"/>
<keyword evidence="3" id="KW-1003">Cell membrane</keyword>
<comment type="similarity">
    <text evidence="2">Belongs to the raftlin family.</text>
</comment>
<dbReference type="PANTHER" id="PTHR17601:SF1">
    <property type="entry name" value="RAFTLIN-2"/>
    <property type="match status" value="1"/>
</dbReference>
<sequence length="360" mass="39906">MGGSGSKDGEPKPKHCYHSPLPIDNAPYNGPRQAYLLCKVQVKMSSNVTFGFTGGRPMVTADIDSYYPMLVHYCQQGYLLTTFYRVPFVAQMSGFASVVVPYEAIFCKPADGSPPEGGIPYELKIEKSVMQIQAINYGVITGQGTTVANTSDIIQKIAQYSSRGGRLVCVEMTGCYSSQGFSNAMRGISGDMGVDLFFNVPRMPNPPMYTYQAVSVPIVFRAHVGLATSVTVECDFMGHFAHYLNQGWKLVEIFLDQGTHTHGGFSMTAQLNSVWFFEKDSSRLNDPRPQYEGTIITYQHIIKTAFGGVKVKSDWTPLIQEMGEKGWELACLLETPEQQRTGLMTAQVKILLFFQRRIVG</sequence>
<evidence type="ECO:0000256" key="1">
    <source>
        <dbReference type="ARBA" id="ARBA00004193"/>
    </source>
</evidence>
<dbReference type="Proteomes" id="UP000515163">
    <property type="component" value="Unplaced"/>
</dbReference>
<keyword evidence="4" id="KW-0519">Myristate</keyword>
<gene>
    <name evidence="9" type="primary">LOC116292752</name>
</gene>
<evidence type="ECO:0000256" key="3">
    <source>
        <dbReference type="ARBA" id="ARBA00022475"/>
    </source>
</evidence>
<dbReference type="PANTHER" id="PTHR17601">
    <property type="entry name" value="RAFTLIN-RELATED"/>
    <property type="match status" value="1"/>
</dbReference>
<evidence type="ECO:0000256" key="4">
    <source>
        <dbReference type="ARBA" id="ARBA00022707"/>
    </source>
</evidence>
<dbReference type="KEGG" id="aten:116292752"/>
<evidence type="ECO:0000256" key="7">
    <source>
        <dbReference type="ARBA" id="ARBA00023288"/>
    </source>
</evidence>
<dbReference type="GO" id="GO:0005886">
    <property type="term" value="C:plasma membrane"/>
    <property type="evidence" value="ECO:0007669"/>
    <property type="project" value="UniProtKB-SubCell"/>
</dbReference>
<keyword evidence="8" id="KW-1185">Reference proteome</keyword>
<proteinExistence type="inferred from homology"/>
<dbReference type="InterPro" id="IPR028169">
    <property type="entry name" value="Raftlin"/>
</dbReference>
<name>A0A6P8HHW3_ACTTE</name>
<keyword evidence="7" id="KW-0449">Lipoprotein</keyword>
<protein>
    <submittedName>
        <fullName evidence="9">Raftlin-like</fullName>
    </submittedName>
</protein>
<evidence type="ECO:0000313" key="9">
    <source>
        <dbReference type="RefSeq" id="XP_031555964.1"/>
    </source>
</evidence>
<evidence type="ECO:0000256" key="5">
    <source>
        <dbReference type="ARBA" id="ARBA00023136"/>
    </source>
</evidence>
<comment type="subcellular location">
    <subcellularLocation>
        <location evidence="1">Cell membrane</location>
        <topology evidence="1">Lipid-anchor</topology>
    </subcellularLocation>
</comment>
<dbReference type="AlphaFoldDB" id="A0A6P8HHW3"/>
<dbReference type="Pfam" id="PF15250">
    <property type="entry name" value="Raftlin"/>
    <property type="match status" value="1"/>
</dbReference>
<evidence type="ECO:0000256" key="6">
    <source>
        <dbReference type="ARBA" id="ARBA00023139"/>
    </source>
</evidence>
<keyword evidence="6" id="KW-0564">Palmitate</keyword>
<reference evidence="9" key="1">
    <citation type="submission" date="2025-08" db="UniProtKB">
        <authorList>
            <consortium name="RefSeq"/>
        </authorList>
    </citation>
    <scope>IDENTIFICATION</scope>
    <source>
        <tissue evidence="9">Tentacle</tissue>
    </source>
</reference>
<evidence type="ECO:0000256" key="2">
    <source>
        <dbReference type="ARBA" id="ARBA00006390"/>
    </source>
</evidence>